<dbReference type="Bgee" id="WBGene00021172">
    <property type="expression patterns" value="Expressed in multicellular organism and 1 other cell type or tissue"/>
</dbReference>
<name>Q9TYK6_CAEEL</name>
<dbReference type="eggNOG" id="ENOG502TJ5E">
    <property type="taxonomic scope" value="Eukaryota"/>
</dbReference>
<dbReference type="AlphaFoldDB" id="Q9TYK6"/>
<dbReference type="EMBL" id="BX284602">
    <property type="protein sequence ID" value="CCD71758.1"/>
    <property type="molecule type" value="Genomic_DNA"/>
</dbReference>
<feature type="compositionally biased region" description="Basic and acidic residues" evidence="1">
    <location>
        <begin position="1"/>
        <end position="17"/>
    </location>
</feature>
<gene>
    <name evidence="2" type="ORF">CELE_Y8A9A.3</name>
    <name evidence="2" type="ORF">Y8A9A.3</name>
</gene>
<proteinExistence type="predicted"/>
<feature type="compositionally biased region" description="Acidic residues" evidence="1">
    <location>
        <begin position="18"/>
        <end position="46"/>
    </location>
</feature>
<dbReference type="PhylomeDB" id="Q9TYK6"/>
<feature type="region of interest" description="Disordered" evidence="1">
    <location>
        <begin position="1"/>
        <end position="53"/>
    </location>
</feature>
<protein>
    <submittedName>
        <fullName evidence="2">Uncharacterized protein</fullName>
    </submittedName>
</protein>
<reference evidence="2" key="2">
    <citation type="submission" date="2003-03" db="EMBL/GenBank/DDBJ databases">
        <authorList>
            <person name="Sulson J.E."/>
            <person name="Waterston R."/>
        </authorList>
    </citation>
    <scope>NUCLEOTIDE SEQUENCE</scope>
    <source>
        <strain evidence="2">Bristol N2</strain>
    </source>
</reference>
<sequence length="158" mass="18993">MEVHDSDAYKADEKEEEKAEEVELDDSDVESEEESEDEESDEDPEDGPAPRRFETFDDAKQFWAEHFEEELIPNEDLDLNCYLFNPNGEPVVPQPVKRAMNPRSLFNNQRPVQVYHQRWELLPNEEAEHWKEMWVQMRDEQREQIEEQLIEFRYSSKS</sequence>
<dbReference type="UCSC" id="Y8A9A.3">
    <property type="organism name" value="c. elegans"/>
</dbReference>
<evidence type="ECO:0000313" key="2">
    <source>
        <dbReference type="EMBL" id="CCD71758.1"/>
    </source>
</evidence>
<dbReference type="PIR" id="T33920">
    <property type="entry name" value="T33920"/>
</dbReference>
<organism evidence="2">
    <name type="scientific">Caenorhabditis elegans</name>
    <dbReference type="NCBI Taxonomy" id="6239"/>
    <lineage>
        <taxon>Eukaryota</taxon>
        <taxon>Metazoa</taxon>
        <taxon>Ecdysozoa</taxon>
        <taxon>Nematoda</taxon>
        <taxon>Chromadorea</taxon>
        <taxon>Rhabditida</taxon>
        <taxon>Rhabditina</taxon>
        <taxon>Rhabditomorpha</taxon>
        <taxon>Rhabditoidea</taxon>
        <taxon>Rhabditidae</taxon>
        <taxon>Peloderinae</taxon>
        <taxon>Caenorhabditis</taxon>
    </lineage>
</organism>
<dbReference type="InParanoid" id="Q9TYK6"/>
<evidence type="ECO:0000256" key="1">
    <source>
        <dbReference type="SAM" id="MobiDB-lite"/>
    </source>
</evidence>
<dbReference type="HOGENOM" id="CLU_1670933_0_0_1"/>
<accession>Q9TYK6</accession>
<dbReference type="PaxDb" id="6239-Y8A9A.3"/>
<dbReference type="SMR" id="Q9TYK6"/>
<reference evidence="2" key="1">
    <citation type="journal article" date="1998" name="Science, e1252229">
        <title>Genome sequence of the nematode C. elegans: a platform for investigating biology.</title>
        <authorList>
            <consortium name="The C. elegans sequencing consortium"/>
            <person name="Sulson J.E."/>
            <person name="Waterston R."/>
        </authorList>
    </citation>
    <scope>NUCLEOTIDE SEQUENCE</scope>
    <source>
        <strain evidence="2">Bristol N2</strain>
    </source>
</reference>